<proteinExistence type="predicted"/>
<evidence type="ECO:0000313" key="3">
    <source>
        <dbReference type="Proteomes" id="UP001196413"/>
    </source>
</evidence>
<gene>
    <name evidence="2" type="ORF">KIN20_033441</name>
</gene>
<organism evidence="2 3">
    <name type="scientific">Parelaphostrongylus tenuis</name>
    <name type="common">Meningeal worm</name>
    <dbReference type="NCBI Taxonomy" id="148309"/>
    <lineage>
        <taxon>Eukaryota</taxon>
        <taxon>Metazoa</taxon>
        <taxon>Ecdysozoa</taxon>
        <taxon>Nematoda</taxon>
        <taxon>Chromadorea</taxon>
        <taxon>Rhabditida</taxon>
        <taxon>Rhabditina</taxon>
        <taxon>Rhabditomorpha</taxon>
        <taxon>Strongyloidea</taxon>
        <taxon>Metastrongylidae</taxon>
        <taxon>Parelaphostrongylus</taxon>
    </lineage>
</organism>
<dbReference type="EMBL" id="JAHQIW010006985">
    <property type="protein sequence ID" value="KAJ1371480.1"/>
    <property type="molecule type" value="Genomic_DNA"/>
</dbReference>
<dbReference type="Proteomes" id="UP001196413">
    <property type="component" value="Unassembled WGS sequence"/>
</dbReference>
<keyword evidence="1" id="KW-1133">Transmembrane helix</keyword>
<comment type="caution">
    <text evidence="2">The sequence shown here is derived from an EMBL/GenBank/DDBJ whole genome shotgun (WGS) entry which is preliminary data.</text>
</comment>
<reference evidence="2" key="1">
    <citation type="submission" date="2021-06" db="EMBL/GenBank/DDBJ databases">
        <title>Parelaphostrongylus tenuis whole genome reference sequence.</title>
        <authorList>
            <person name="Garwood T.J."/>
            <person name="Larsen P.A."/>
            <person name="Fountain-Jones N.M."/>
            <person name="Garbe J.R."/>
            <person name="Macchietto M.G."/>
            <person name="Kania S.A."/>
            <person name="Gerhold R.W."/>
            <person name="Richards J.E."/>
            <person name="Wolf T.M."/>
        </authorList>
    </citation>
    <scope>NUCLEOTIDE SEQUENCE</scope>
    <source>
        <strain evidence="2">MNPRO001-30</strain>
        <tissue evidence="2">Meninges</tissue>
    </source>
</reference>
<feature type="transmembrane region" description="Helical" evidence="1">
    <location>
        <begin position="45"/>
        <end position="64"/>
    </location>
</feature>
<name>A0AAD5WIV6_PARTN</name>
<keyword evidence="1" id="KW-0812">Transmembrane</keyword>
<dbReference type="AlphaFoldDB" id="A0AAD5WIV6"/>
<protein>
    <submittedName>
        <fullName evidence="2">Uncharacterized protein</fullName>
    </submittedName>
</protein>
<keyword evidence="1" id="KW-0472">Membrane</keyword>
<feature type="transmembrane region" description="Helical" evidence="1">
    <location>
        <begin position="16"/>
        <end position="38"/>
    </location>
</feature>
<evidence type="ECO:0000313" key="2">
    <source>
        <dbReference type="EMBL" id="KAJ1371480.1"/>
    </source>
</evidence>
<accession>A0AAD5WIV6</accession>
<keyword evidence="3" id="KW-1185">Reference proteome</keyword>
<sequence>MVHTFVEEKNVDHDKFLTATTTTTTFSLAVLVCVRVGFFADQAPLVLKLAGFVFLLLTYFYPLIAI</sequence>
<evidence type="ECO:0000256" key="1">
    <source>
        <dbReference type="SAM" id="Phobius"/>
    </source>
</evidence>